<evidence type="ECO:0000313" key="5">
    <source>
        <dbReference type="Proteomes" id="UP000789831"/>
    </source>
</evidence>
<dbReference type="InterPro" id="IPR015940">
    <property type="entry name" value="UBA"/>
</dbReference>
<gene>
    <name evidence="4" type="ORF">AGERDE_LOCUS4004</name>
</gene>
<dbReference type="InterPro" id="IPR029071">
    <property type="entry name" value="Ubiquitin-like_domsf"/>
</dbReference>
<feature type="compositionally biased region" description="Low complexity" evidence="1">
    <location>
        <begin position="79"/>
        <end position="94"/>
    </location>
</feature>
<dbReference type="OrthoDB" id="267397at2759"/>
<dbReference type="InterPro" id="IPR019956">
    <property type="entry name" value="Ubiquitin_dom"/>
</dbReference>
<dbReference type="InterPro" id="IPR000626">
    <property type="entry name" value="Ubiquitin-like_dom"/>
</dbReference>
<dbReference type="Proteomes" id="UP000789831">
    <property type="component" value="Unassembled WGS sequence"/>
</dbReference>
<evidence type="ECO:0000259" key="2">
    <source>
        <dbReference type="PROSITE" id="PS50030"/>
    </source>
</evidence>
<dbReference type="InterPro" id="IPR009060">
    <property type="entry name" value="UBA-like_sf"/>
</dbReference>
<dbReference type="PROSITE" id="PS50053">
    <property type="entry name" value="UBIQUITIN_2"/>
    <property type="match status" value="1"/>
</dbReference>
<feature type="domain" description="UBA" evidence="2">
    <location>
        <begin position="260"/>
        <end position="304"/>
    </location>
</feature>
<name>A0A9N8ZHL1_9GLOM</name>
<dbReference type="Pfam" id="PF00240">
    <property type="entry name" value="ubiquitin"/>
    <property type="match status" value="1"/>
</dbReference>
<dbReference type="PANTHER" id="PTHR10677">
    <property type="entry name" value="UBIQUILIN"/>
    <property type="match status" value="1"/>
</dbReference>
<dbReference type="CDD" id="cd16106">
    <property type="entry name" value="Ubl_Dsk2p_like"/>
    <property type="match status" value="1"/>
</dbReference>
<comment type="caution">
    <text evidence="4">The sequence shown here is derived from an EMBL/GenBank/DDBJ whole genome shotgun (WGS) entry which is preliminary data.</text>
</comment>
<dbReference type="EMBL" id="CAJVPL010000431">
    <property type="protein sequence ID" value="CAG8496088.1"/>
    <property type="molecule type" value="Genomic_DNA"/>
</dbReference>
<reference evidence="4" key="1">
    <citation type="submission" date="2021-06" db="EMBL/GenBank/DDBJ databases">
        <authorList>
            <person name="Kallberg Y."/>
            <person name="Tangrot J."/>
            <person name="Rosling A."/>
        </authorList>
    </citation>
    <scope>NUCLEOTIDE SEQUENCE</scope>
    <source>
        <strain evidence="4">MT106</strain>
    </source>
</reference>
<evidence type="ECO:0000256" key="1">
    <source>
        <dbReference type="SAM" id="MobiDB-lite"/>
    </source>
</evidence>
<feature type="region of interest" description="Disordered" evidence="1">
    <location>
        <begin position="70"/>
        <end position="115"/>
    </location>
</feature>
<evidence type="ECO:0000313" key="4">
    <source>
        <dbReference type="EMBL" id="CAG8496088.1"/>
    </source>
</evidence>
<protein>
    <submittedName>
        <fullName evidence="4">5443_t:CDS:1</fullName>
    </submittedName>
</protein>
<dbReference type="SMART" id="SM00213">
    <property type="entry name" value="UBQ"/>
    <property type="match status" value="1"/>
</dbReference>
<dbReference type="GO" id="GO:0005829">
    <property type="term" value="C:cytosol"/>
    <property type="evidence" value="ECO:0007669"/>
    <property type="project" value="TreeGrafter"/>
</dbReference>
<evidence type="ECO:0000259" key="3">
    <source>
        <dbReference type="PROSITE" id="PS50053"/>
    </source>
</evidence>
<dbReference type="InterPro" id="IPR015496">
    <property type="entry name" value="Ubiquilin"/>
</dbReference>
<dbReference type="GO" id="GO:0031593">
    <property type="term" value="F:polyubiquitin modification-dependent protein binding"/>
    <property type="evidence" value="ECO:0007669"/>
    <property type="project" value="TreeGrafter"/>
</dbReference>
<sequence>MLEITITVKCSNDTKYSVTIDPSKTVLEFKQAIAAKSDTPAERQRLIYSGKVLKDADTLDTYKIADGQTVHMVKGSAPGGTSSQSSGGQQTRTTPPVNSQPTPQTNTSPGNPFAAFGLNQFGGLGQGFGSAGLGAGTGGVNPMDAILQNPAMVQMMSQMLRDPQLLESMISASPQLSSMAPQIRQYMQNPEFQALLSNPEALRQMAAMSSLMGGNLGPFTGGFSDLGGLAGTTNPIPPSTSTNPLLDLWGLAAGGGGTAPPEERFQVQLQQLNEMGFWNAQQNIRALLLSGGNVPAAVELLLSGSIVVAEDGENPIPSGDGFEDAIIKRLYGRRSVSDCKSGTVCKVEVQALA</sequence>
<proteinExistence type="predicted"/>
<feature type="compositionally biased region" description="Polar residues" evidence="1">
    <location>
        <begin position="95"/>
        <end position="110"/>
    </location>
</feature>
<dbReference type="GO" id="GO:0006511">
    <property type="term" value="P:ubiquitin-dependent protein catabolic process"/>
    <property type="evidence" value="ECO:0007669"/>
    <property type="project" value="TreeGrafter"/>
</dbReference>
<dbReference type="PANTHER" id="PTHR10677:SF3">
    <property type="entry name" value="FI07626P-RELATED"/>
    <property type="match status" value="1"/>
</dbReference>
<dbReference type="PRINTS" id="PR00348">
    <property type="entry name" value="UBIQUITIN"/>
</dbReference>
<dbReference type="PROSITE" id="PS50030">
    <property type="entry name" value="UBA"/>
    <property type="match status" value="1"/>
</dbReference>
<organism evidence="4 5">
    <name type="scientific">Ambispora gerdemannii</name>
    <dbReference type="NCBI Taxonomy" id="144530"/>
    <lineage>
        <taxon>Eukaryota</taxon>
        <taxon>Fungi</taxon>
        <taxon>Fungi incertae sedis</taxon>
        <taxon>Mucoromycota</taxon>
        <taxon>Glomeromycotina</taxon>
        <taxon>Glomeromycetes</taxon>
        <taxon>Archaeosporales</taxon>
        <taxon>Ambisporaceae</taxon>
        <taxon>Ambispora</taxon>
    </lineage>
</organism>
<accession>A0A9N8ZHL1</accession>
<dbReference type="Gene3D" id="3.10.20.90">
    <property type="entry name" value="Phosphatidylinositol 3-kinase Catalytic Subunit, Chain A, domain 1"/>
    <property type="match status" value="1"/>
</dbReference>
<keyword evidence="5" id="KW-1185">Reference proteome</keyword>
<dbReference type="AlphaFoldDB" id="A0A9N8ZHL1"/>
<dbReference type="SUPFAM" id="SSF54236">
    <property type="entry name" value="Ubiquitin-like"/>
    <property type="match status" value="1"/>
</dbReference>
<dbReference type="Gene3D" id="1.10.8.10">
    <property type="entry name" value="DNA helicase RuvA subunit, C-terminal domain"/>
    <property type="match status" value="1"/>
</dbReference>
<dbReference type="Pfam" id="PF00627">
    <property type="entry name" value="UBA"/>
    <property type="match status" value="1"/>
</dbReference>
<feature type="domain" description="Ubiquitin-like" evidence="3">
    <location>
        <begin position="4"/>
        <end position="79"/>
    </location>
</feature>
<dbReference type="SMART" id="SM00165">
    <property type="entry name" value="UBA"/>
    <property type="match status" value="1"/>
</dbReference>
<dbReference type="SUPFAM" id="SSF46934">
    <property type="entry name" value="UBA-like"/>
    <property type="match status" value="1"/>
</dbReference>
<dbReference type="FunFam" id="3.10.20.90:FF:000205">
    <property type="entry name" value="2'-5'-oligoadenylate synthase-like protein 2"/>
    <property type="match status" value="1"/>
</dbReference>